<feature type="binding site" evidence="12">
    <location>
        <position position="128"/>
    </location>
    <ligand>
        <name>L-histidine</name>
        <dbReference type="ChEBI" id="CHEBI:57595"/>
    </ligand>
</feature>
<evidence type="ECO:0000256" key="2">
    <source>
        <dbReference type="ARBA" id="ARBA00008226"/>
    </source>
</evidence>
<dbReference type="GO" id="GO:0004821">
    <property type="term" value="F:histidine-tRNA ligase activity"/>
    <property type="evidence" value="ECO:0007669"/>
    <property type="project" value="UniProtKB-UniRule"/>
</dbReference>
<dbReference type="GO" id="GO:0005524">
    <property type="term" value="F:ATP binding"/>
    <property type="evidence" value="ECO:0007669"/>
    <property type="project" value="UniProtKB-UniRule"/>
</dbReference>
<dbReference type="InterPro" id="IPR041715">
    <property type="entry name" value="HisRS-like_core"/>
</dbReference>
<dbReference type="FunFam" id="3.30.930.10:FF:000005">
    <property type="entry name" value="Histidine--tRNA ligase"/>
    <property type="match status" value="1"/>
</dbReference>
<evidence type="ECO:0000256" key="7">
    <source>
        <dbReference type="ARBA" id="ARBA00022840"/>
    </source>
</evidence>
<dbReference type="SUPFAM" id="SSF52954">
    <property type="entry name" value="Class II aaRS ABD-related"/>
    <property type="match status" value="1"/>
</dbReference>
<evidence type="ECO:0000256" key="1">
    <source>
        <dbReference type="ARBA" id="ARBA00004496"/>
    </source>
</evidence>
<dbReference type="GO" id="GO:0140096">
    <property type="term" value="F:catalytic activity, acting on a protein"/>
    <property type="evidence" value="ECO:0007669"/>
    <property type="project" value="UniProtKB-ARBA"/>
</dbReference>
<feature type="binding site" evidence="12">
    <location>
        <position position="114"/>
    </location>
    <ligand>
        <name>L-histidine</name>
        <dbReference type="ChEBI" id="CHEBI:57595"/>
    </ligand>
</feature>
<name>A0A1G8VM60_9LACT</name>
<dbReference type="Gene3D" id="3.30.930.10">
    <property type="entry name" value="Bira Bifunctional Protein, Domain 2"/>
    <property type="match status" value="1"/>
</dbReference>
<dbReference type="GO" id="GO:0016740">
    <property type="term" value="F:transferase activity"/>
    <property type="evidence" value="ECO:0007669"/>
    <property type="project" value="UniProtKB-ARBA"/>
</dbReference>
<dbReference type="Proteomes" id="UP000199433">
    <property type="component" value="Unassembled WGS sequence"/>
</dbReference>
<sequence>MNYQKLKGTVDLLPEETRKWQFIEDKARDLMRAYQFNEIRTPMFEQLELFARGVGETSDIVTKEMYDFRDKGDRHIALRPEGTAGVVRAYVENKLYGPEFHKPTKLFYMGPMFRYERPQSGRQRQFHQIGVEVFGSRNPSVDVETMVLGMDLFKQFGITDLKLVINSLGSTETRQTYREELIAYLEPHLNELSKDSQVRLYKNPLRVLDSKDKKDKEIVKDAPSILDYLDEASKAHFEAVKGMLEELDIPYIIDTNMVRGLDYYNDTIFEVITTNPKFGANATVCAGGRYDGLVEEVGGPSTPAFGFGCGLERLVLLLEHMDFDYPELNPLDAYIVTMGDRADRAANKLAQVLRQNGLSVEREFMNRKAGKQFKTADKLNADYVFTLGDQEIDNGIVQVKRLSTGIQTEVSLTELALRFDETYSSLIRSTEKGEE</sequence>
<evidence type="ECO:0000259" key="13">
    <source>
        <dbReference type="PROSITE" id="PS50862"/>
    </source>
</evidence>
<reference evidence="15" key="1">
    <citation type="submission" date="2016-10" db="EMBL/GenBank/DDBJ databases">
        <authorList>
            <person name="Varghese N."/>
            <person name="Submissions S."/>
        </authorList>
    </citation>
    <scope>NUCLEOTIDE SEQUENCE [LARGE SCALE GENOMIC DNA]</scope>
    <source>
        <strain evidence="15">DSM 19181</strain>
    </source>
</reference>
<dbReference type="PANTHER" id="PTHR43707">
    <property type="entry name" value="HISTIDYL-TRNA SYNTHETASE"/>
    <property type="match status" value="1"/>
</dbReference>
<keyword evidence="8 11" id="KW-0648">Protein biosynthesis</keyword>
<organism evidence="14 15">
    <name type="scientific">Alkalibacterium thalassium</name>
    <dbReference type="NCBI Taxonomy" id="426701"/>
    <lineage>
        <taxon>Bacteria</taxon>
        <taxon>Bacillati</taxon>
        <taxon>Bacillota</taxon>
        <taxon>Bacilli</taxon>
        <taxon>Lactobacillales</taxon>
        <taxon>Carnobacteriaceae</taxon>
        <taxon>Alkalibacterium</taxon>
    </lineage>
</organism>
<comment type="subcellular location">
    <subcellularLocation>
        <location evidence="1 11">Cytoplasm</location>
    </subcellularLocation>
</comment>
<dbReference type="GO" id="GO:0005737">
    <property type="term" value="C:cytoplasm"/>
    <property type="evidence" value="ECO:0007669"/>
    <property type="project" value="UniProtKB-SubCell"/>
</dbReference>
<dbReference type="InterPro" id="IPR004516">
    <property type="entry name" value="HisRS/HisZ"/>
</dbReference>
<comment type="similarity">
    <text evidence="2 11">Belongs to the class-II aminoacyl-tRNA synthetase family.</text>
</comment>
<keyword evidence="15" id="KW-1185">Reference proteome</keyword>
<dbReference type="InterPro" id="IPR015807">
    <property type="entry name" value="His-tRNA-ligase"/>
</dbReference>
<keyword evidence="9 11" id="KW-0030">Aminoacyl-tRNA synthetase</keyword>
<evidence type="ECO:0000256" key="9">
    <source>
        <dbReference type="ARBA" id="ARBA00023146"/>
    </source>
</evidence>
<dbReference type="AlphaFoldDB" id="A0A1G8VM60"/>
<evidence type="ECO:0000256" key="5">
    <source>
        <dbReference type="ARBA" id="ARBA00022598"/>
    </source>
</evidence>
<dbReference type="InterPro" id="IPR033656">
    <property type="entry name" value="HisRS_anticodon"/>
</dbReference>
<dbReference type="Pfam" id="PF03129">
    <property type="entry name" value="HGTP_anticodon"/>
    <property type="match status" value="1"/>
</dbReference>
<dbReference type="PROSITE" id="PS50862">
    <property type="entry name" value="AA_TRNA_LIGASE_II"/>
    <property type="match status" value="1"/>
</dbReference>
<evidence type="ECO:0000256" key="11">
    <source>
        <dbReference type="HAMAP-Rule" id="MF_00127"/>
    </source>
</evidence>
<dbReference type="HAMAP" id="MF_00127">
    <property type="entry name" value="His_tRNA_synth"/>
    <property type="match status" value="1"/>
</dbReference>
<evidence type="ECO:0000256" key="8">
    <source>
        <dbReference type="ARBA" id="ARBA00022917"/>
    </source>
</evidence>
<dbReference type="CDD" id="cd00773">
    <property type="entry name" value="HisRS-like_core"/>
    <property type="match status" value="1"/>
</dbReference>
<feature type="domain" description="Aminoacyl-transfer RNA synthetases class-II family profile" evidence="13">
    <location>
        <begin position="8"/>
        <end position="330"/>
    </location>
</feature>
<gene>
    <name evidence="11" type="primary">hisS</name>
    <name evidence="14" type="ORF">SAMN04488098_100225</name>
</gene>
<dbReference type="SUPFAM" id="SSF55681">
    <property type="entry name" value="Class II aaRS and biotin synthetases"/>
    <property type="match status" value="1"/>
</dbReference>
<dbReference type="InterPro" id="IPR006195">
    <property type="entry name" value="aa-tRNA-synth_II"/>
</dbReference>
<accession>A0A1G8VM60</accession>
<dbReference type="CDD" id="cd00859">
    <property type="entry name" value="HisRS_anticodon"/>
    <property type="match status" value="1"/>
</dbReference>
<keyword evidence="5 11" id="KW-0436">Ligase</keyword>
<dbReference type="EC" id="6.1.1.21" evidence="11"/>
<dbReference type="RefSeq" id="WP_091264291.1">
    <property type="nucleotide sequence ID" value="NZ_FNFK01000002.1"/>
</dbReference>
<evidence type="ECO:0000256" key="12">
    <source>
        <dbReference type="PIRSR" id="PIRSR001549-1"/>
    </source>
</evidence>
<evidence type="ECO:0000256" key="3">
    <source>
        <dbReference type="ARBA" id="ARBA00011738"/>
    </source>
</evidence>
<dbReference type="GO" id="GO:0006427">
    <property type="term" value="P:histidyl-tRNA aminoacylation"/>
    <property type="evidence" value="ECO:0007669"/>
    <property type="project" value="UniProtKB-UniRule"/>
</dbReference>
<dbReference type="InterPro" id="IPR036621">
    <property type="entry name" value="Anticodon-bd_dom_sf"/>
</dbReference>
<comment type="catalytic activity">
    <reaction evidence="10 11">
        <text>tRNA(His) + L-histidine + ATP = L-histidyl-tRNA(His) + AMP + diphosphate + H(+)</text>
        <dbReference type="Rhea" id="RHEA:17313"/>
        <dbReference type="Rhea" id="RHEA-COMP:9665"/>
        <dbReference type="Rhea" id="RHEA-COMP:9689"/>
        <dbReference type="ChEBI" id="CHEBI:15378"/>
        <dbReference type="ChEBI" id="CHEBI:30616"/>
        <dbReference type="ChEBI" id="CHEBI:33019"/>
        <dbReference type="ChEBI" id="CHEBI:57595"/>
        <dbReference type="ChEBI" id="CHEBI:78442"/>
        <dbReference type="ChEBI" id="CHEBI:78527"/>
        <dbReference type="ChEBI" id="CHEBI:456215"/>
        <dbReference type="EC" id="6.1.1.21"/>
    </reaction>
</comment>
<keyword evidence="6 11" id="KW-0547">Nucleotide-binding</keyword>
<feature type="binding site" evidence="12">
    <location>
        <position position="259"/>
    </location>
    <ligand>
        <name>L-histidine</name>
        <dbReference type="ChEBI" id="CHEBI:57595"/>
    </ligand>
</feature>
<keyword evidence="4 11" id="KW-0963">Cytoplasm</keyword>
<evidence type="ECO:0000313" key="15">
    <source>
        <dbReference type="Proteomes" id="UP000199433"/>
    </source>
</evidence>
<feature type="binding site" evidence="12">
    <location>
        <position position="132"/>
    </location>
    <ligand>
        <name>L-histidine</name>
        <dbReference type="ChEBI" id="CHEBI:57595"/>
    </ligand>
</feature>
<dbReference type="EMBL" id="FNFK01000002">
    <property type="protein sequence ID" value="SDJ67121.1"/>
    <property type="molecule type" value="Genomic_DNA"/>
</dbReference>
<evidence type="ECO:0000313" key="14">
    <source>
        <dbReference type="EMBL" id="SDJ67121.1"/>
    </source>
</evidence>
<dbReference type="InterPro" id="IPR045864">
    <property type="entry name" value="aa-tRNA-synth_II/BPL/LPL"/>
</dbReference>
<dbReference type="InterPro" id="IPR004154">
    <property type="entry name" value="Anticodon-bd"/>
</dbReference>
<dbReference type="PANTHER" id="PTHR43707:SF1">
    <property type="entry name" value="HISTIDINE--TRNA LIGASE, MITOCHONDRIAL-RELATED"/>
    <property type="match status" value="1"/>
</dbReference>
<feature type="binding site" evidence="12">
    <location>
        <begin position="81"/>
        <end position="83"/>
    </location>
    <ligand>
        <name>L-histidine</name>
        <dbReference type="ChEBI" id="CHEBI:57595"/>
    </ligand>
</feature>
<dbReference type="NCBIfam" id="TIGR00442">
    <property type="entry name" value="hisS"/>
    <property type="match status" value="1"/>
</dbReference>
<feature type="binding site" evidence="12">
    <location>
        <begin position="263"/>
        <end position="264"/>
    </location>
    <ligand>
        <name>L-histidine</name>
        <dbReference type="ChEBI" id="CHEBI:57595"/>
    </ligand>
</feature>
<evidence type="ECO:0000256" key="4">
    <source>
        <dbReference type="ARBA" id="ARBA00022490"/>
    </source>
</evidence>
<dbReference type="OrthoDB" id="9800814at2"/>
<protein>
    <recommendedName>
        <fullName evidence="11">Histidine--tRNA ligase</fullName>
        <ecNumber evidence="11">6.1.1.21</ecNumber>
    </recommendedName>
    <alternativeName>
        <fullName evidence="11">Histidyl-tRNA synthetase</fullName>
        <shortName evidence="11">HisRS</shortName>
    </alternativeName>
</protein>
<keyword evidence="7 11" id="KW-0067">ATP-binding</keyword>
<dbReference type="PIRSF" id="PIRSF001549">
    <property type="entry name" value="His-tRNA_synth"/>
    <property type="match status" value="1"/>
</dbReference>
<dbReference type="STRING" id="426701.SAMN04488098_100225"/>
<proteinExistence type="inferred from homology"/>
<comment type="subunit">
    <text evidence="3 11">Homodimer.</text>
</comment>
<dbReference type="Pfam" id="PF13393">
    <property type="entry name" value="tRNA-synt_His"/>
    <property type="match status" value="1"/>
</dbReference>
<dbReference type="Gene3D" id="3.40.50.800">
    <property type="entry name" value="Anticodon-binding domain"/>
    <property type="match status" value="1"/>
</dbReference>
<evidence type="ECO:0000256" key="6">
    <source>
        <dbReference type="ARBA" id="ARBA00022741"/>
    </source>
</evidence>
<evidence type="ECO:0000256" key="10">
    <source>
        <dbReference type="ARBA" id="ARBA00047639"/>
    </source>
</evidence>